<accession>A0A831ERV3</accession>
<dbReference type="Gene3D" id="2.180.10.10">
    <property type="entry name" value="RHS repeat-associated core"/>
    <property type="match status" value="2"/>
</dbReference>
<evidence type="ECO:0000313" key="1">
    <source>
        <dbReference type="EMBL" id="CCO93167.1"/>
    </source>
</evidence>
<protein>
    <submittedName>
        <fullName evidence="1">Teneurin-1</fullName>
    </submittedName>
</protein>
<dbReference type="Proteomes" id="UP000013111">
    <property type="component" value="Unassembled WGS sequence"/>
</dbReference>
<reference evidence="1 2" key="1">
    <citation type="submission" date="2012-11" db="EMBL/GenBank/DDBJ databases">
        <authorList>
            <person name="Linke B."/>
        </authorList>
    </citation>
    <scope>NUCLEOTIDE SEQUENCE [LARGE SCALE GENOMIC DNA]</scope>
    <source>
        <strain evidence="2">CFBP 1232</strain>
    </source>
</reference>
<name>A0A831ERV3_ERWAM</name>
<sequence>MKGITQTLADFNVNIQQDNFISACMAGVDPRTGFFCNSTTLFDYNSCFSDAKFSFVLNYNSKNMCLNQGYGYGFTDNQSRYDEGKKLLSLSSGQVYRIANDPIEGQPEIADCKYHDFTFKKTLLRSPDGAVSQKIYYITYMNGVVEKLENVDINGDEQSCYVPFMILYGVSGKIQMFWDYDNGVPQLTTVREIKKGININTDLLSLSHKEKGKIRLSVFDDTEYNYRIVLTLNSKNQLVQIKNTGLDIYGKHSWKFKYSDVAAKDHLLEEIRYPSGRKDTIEYKRSENNFDLILPGDYLLYSVWLYQIIPQFMSGIKQIATNYTYNWADDNNQYSSVEEYLDIRRQAIKKITRTYNKFHLLISESIESGTTVKHISYVYNDCDVTKSLMLQSLKYQCINVIKTTYIDNSGAEVKQRDEVVSMEYDEFGNLVKQKNHNNSIFSFIYTNLILYGDQLVENPNGFWIMKSTSIVYPDNVKSQICKEYVYELLTESVNDSKSVEDITSYKIVSTEEKLFINYELVNTTLLTYHMESKDKPHFGKLKSHTLLCFDRKICKTFKWDYLSDQLVVQAINQNNDFSGCTTVKFNGTTGLLQSSYDGFNKSIEYKRDKLGRITLVTLTSNIDDPYKKKSFKYRYKYQFKEQLGSFNYEVETTDLYGNKLYERYDGLGRMQTVAIMKNNSDKEKIINSYKYNELSQLVHEDRFSYKGNEKLSFINIYSYDFWGNINKIRHDDGVEENVITDVINRTVTHWLSHGNDISNKTMTEFDLNNQPIIFKRYSLDAKFTQLTLERDVSGRVVNKKDELGRVTHYDYDLQDRVNVITLPDKSIITKSYNRYSEEQLIEKLTFTSFNGKIFEIGSQMFDELNRVQESQAYGVTTMYRYTLNRLLPDEITFADGNSILYENDYGLKDKVISITDKEKKFRKEFFYSNIDDSLIETKYISAHDVYIEKFTEDALNSSLVINTTFINDNNSIDIAYKQENFVNNDGVSKITDETNTEYVYTHDTYGRLTGINGGKVKTEILYDKFSRASHVSESDELGKSVIQLVYDEFGREIERRVTLSLSSTELVPDPLQSLTLVVETSYYANNLIQSKVIKQLKNHIEIIRIETFIYDELDRIKNYQCKGDVRTTDNSGKGIKAVVYTYDEVGNISQADFTLDDESHGIKKFSYDEINPFLLRRMLHSSTSDYTNYEFNSLGYLSRKSQSQTVNDRLTRAKESFYSYDSSLNLSSIDQTSYENNLACGRQVTDYKFGNSNKVMFKRTIAEGKKTEEISTFRGCNDEIISIIDFQNKMQYQKVNFLQGKAKQICSQSQNDTIIKKITTDNSGTPFYVMNFNNGKYKGSEVPTTDIYGSYAKSVSPVGINGYLYDAHADGYLLGSRLYDPECMRFTTPDDLSPFYGGNINPYIYCNNNPVNNDDKSGYLTNEHWKIPIYIAGSLSLLSGVATLGGSLAMSSVMMTAFSIFEIGAGISAIASLQGEGNEYELAVGGTASSLGLGVSLSHVFGRYKYPLSKSLKSFFDFNKSQQTMRNLSFDKKKKEIMGLKYLGHGVSVFTDTYKNKPRLNIYSHGRRASLIETRLDDSGRLLPVNKLDYKGLDQLLRSTGGIQYDNYASIRIIACHSADFGFLTPPLGYDMHQITGLPVKAFQGTVTSFGYPPEILQSSFEKFSHDPHALQNILKQFASRFEIIHNAGYSPKYFS</sequence>
<organism evidence="1 2">
    <name type="scientific">Erwinia amylovora NBRC 12687 = CFBP 1232</name>
    <dbReference type="NCBI Taxonomy" id="1219359"/>
    <lineage>
        <taxon>Bacteria</taxon>
        <taxon>Pseudomonadati</taxon>
        <taxon>Pseudomonadota</taxon>
        <taxon>Gammaproteobacteria</taxon>
        <taxon>Enterobacterales</taxon>
        <taxon>Erwiniaceae</taxon>
        <taxon>Erwinia</taxon>
    </lineage>
</organism>
<dbReference type="RefSeq" id="WP_004164118.1">
    <property type="nucleotide sequence ID" value="NZ_BAYW01000016.1"/>
</dbReference>
<evidence type="ECO:0000313" key="2">
    <source>
        <dbReference type="Proteomes" id="UP000013111"/>
    </source>
</evidence>
<dbReference type="PANTHER" id="PTHR32305">
    <property type="match status" value="1"/>
</dbReference>
<dbReference type="Pfam" id="PF05593">
    <property type="entry name" value="RHS_repeat"/>
    <property type="match status" value="1"/>
</dbReference>
<dbReference type="InterPro" id="IPR022385">
    <property type="entry name" value="Rhs_assc_core"/>
</dbReference>
<dbReference type="InterPro" id="IPR050708">
    <property type="entry name" value="T6SS_VgrG/RHS"/>
</dbReference>
<dbReference type="EMBL" id="CAPB01000009">
    <property type="protein sequence ID" value="CCO93167.1"/>
    <property type="molecule type" value="Genomic_DNA"/>
</dbReference>
<dbReference type="InterPro" id="IPR006530">
    <property type="entry name" value="YD"/>
</dbReference>
<gene>
    <name evidence="1" type="ORF">BN437_1225</name>
</gene>
<dbReference type="PANTHER" id="PTHR32305:SF15">
    <property type="entry name" value="PROTEIN RHSA-RELATED"/>
    <property type="match status" value="1"/>
</dbReference>
<reference evidence="1 2" key="2">
    <citation type="submission" date="2013-04" db="EMBL/GenBank/DDBJ databases">
        <title>Comparative genomics of 12 strains of Erwinia amylovora identifies a pan-genome with a large conserved core and provides insights into host specificity.</title>
        <authorList>
            <person name="Mann R.A."/>
            <person name="Smits T.H.M."/>
            <person name="Buehlmann A."/>
            <person name="Blom J."/>
            <person name="Goesmann A."/>
            <person name="Frey J.E."/>
            <person name="Plummer K.M."/>
            <person name="Beer S.V."/>
            <person name="Luck J."/>
            <person name="Duffy B."/>
            <person name="Rodoni B."/>
        </authorList>
    </citation>
    <scope>NUCLEOTIDE SEQUENCE [LARGE SCALE GENOMIC DNA]</scope>
    <source>
        <strain evidence="2">CFBP 1232</strain>
    </source>
</reference>
<dbReference type="NCBIfam" id="TIGR01643">
    <property type="entry name" value="YD_repeat_2x"/>
    <property type="match status" value="1"/>
</dbReference>
<comment type="caution">
    <text evidence="1">The sequence shown here is derived from an EMBL/GenBank/DDBJ whole genome shotgun (WGS) entry which is preliminary data.</text>
</comment>
<dbReference type="NCBIfam" id="TIGR03696">
    <property type="entry name" value="Rhs_assc_core"/>
    <property type="match status" value="1"/>
</dbReference>
<proteinExistence type="predicted"/>
<dbReference type="InterPro" id="IPR031325">
    <property type="entry name" value="RHS_repeat"/>
</dbReference>